<comment type="caution">
    <text evidence="1">The sequence shown here is derived from an EMBL/GenBank/DDBJ whole genome shotgun (WGS) entry which is preliminary data.</text>
</comment>
<evidence type="ECO:0000313" key="2">
    <source>
        <dbReference type="Proteomes" id="UP001056120"/>
    </source>
</evidence>
<protein>
    <submittedName>
        <fullName evidence="1">Uncharacterized protein</fullName>
    </submittedName>
</protein>
<keyword evidence="2" id="KW-1185">Reference proteome</keyword>
<organism evidence="1 2">
    <name type="scientific">Smallanthus sonchifolius</name>
    <dbReference type="NCBI Taxonomy" id="185202"/>
    <lineage>
        <taxon>Eukaryota</taxon>
        <taxon>Viridiplantae</taxon>
        <taxon>Streptophyta</taxon>
        <taxon>Embryophyta</taxon>
        <taxon>Tracheophyta</taxon>
        <taxon>Spermatophyta</taxon>
        <taxon>Magnoliopsida</taxon>
        <taxon>eudicotyledons</taxon>
        <taxon>Gunneridae</taxon>
        <taxon>Pentapetalae</taxon>
        <taxon>asterids</taxon>
        <taxon>campanulids</taxon>
        <taxon>Asterales</taxon>
        <taxon>Asteraceae</taxon>
        <taxon>Asteroideae</taxon>
        <taxon>Heliantheae alliance</taxon>
        <taxon>Millerieae</taxon>
        <taxon>Smallanthus</taxon>
    </lineage>
</organism>
<reference evidence="2" key="1">
    <citation type="journal article" date="2022" name="Mol. Ecol. Resour.">
        <title>The genomes of chicory, endive, great burdock and yacon provide insights into Asteraceae palaeo-polyploidization history and plant inulin production.</title>
        <authorList>
            <person name="Fan W."/>
            <person name="Wang S."/>
            <person name="Wang H."/>
            <person name="Wang A."/>
            <person name="Jiang F."/>
            <person name="Liu H."/>
            <person name="Zhao H."/>
            <person name="Xu D."/>
            <person name="Zhang Y."/>
        </authorList>
    </citation>
    <scope>NUCLEOTIDE SEQUENCE [LARGE SCALE GENOMIC DNA]</scope>
    <source>
        <strain evidence="2">cv. Yunnan</strain>
    </source>
</reference>
<dbReference type="Proteomes" id="UP001056120">
    <property type="component" value="Linkage Group LG24"/>
</dbReference>
<dbReference type="EMBL" id="CM042041">
    <property type="protein sequence ID" value="KAI3711503.1"/>
    <property type="molecule type" value="Genomic_DNA"/>
</dbReference>
<proteinExistence type="predicted"/>
<gene>
    <name evidence="1" type="ORF">L1987_70040</name>
</gene>
<name>A0ACB9AP66_9ASTR</name>
<reference evidence="1 2" key="2">
    <citation type="journal article" date="2022" name="Mol. Ecol. Resour.">
        <title>The genomes of chicory, endive, great burdock and yacon provide insights into Asteraceae paleo-polyploidization history and plant inulin production.</title>
        <authorList>
            <person name="Fan W."/>
            <person name="Wang S."/>
            <person name="Wang H."/>
            <person name="Wang A."/>
            <person name="Jiang F."/>
            <person name="Liu H."/>
            <person name="Zhao H."/>
            <person name="Xu D."/>
            <person name="Zhang Y."/>
        </authorList>
    </citation>
    <scope>NUCLEOTIDE SEQUENCE [LARGE SCALE GENOMIC DNA]</scope>
    <source>
        <strain evidence="2">cv. Yunnan</strain>
        <tissue evidence="1">Leaves</tissue>
    </source>
</reference>
<sequence length="814" mass="90879">MALCVYESGGRDYFWVGCESLWVRYWGRDGKGWGANLANFLSSDESRYGEVGSNVIFWGGGYKGWARYCWISLTKVHWKGVWSYKFVHHYLIWWKVTMDSCRNYHSDCRVAHMMALGWYNWMALFWCFHILQNGNCFWGLFGWACWHKGEMIRFGITSGVELNLEGRADCKLGLAWCNAQGDKWLMDWSTYNDPARMLWCLLGHGENLMELALNLYFWTWIESPHHHTKVSLEDSQHGLGSDDMSGALKHSMGAVEICSAKKSASAGGTCSPGLSVSGSSSSPVIQPKLVENVLGSGSSKETSGFGYAGNTGSTPPAIPLFSSAFKAMLSRTYLTTVLSRGSLSGEGNSGHGLWGAMNRKAQTQVAVGPMNMSVADPVINLHEQEGVSQEEVVNNMHADDLVVGQEDGAAFHANIDAGVVSNMEQTNTGHGSKPGCLGNEGKKKDMDHIEWNMLILKPTKILWPEVWSDNSELDLENLKWSKVIEKSSADRIKEDESMGDPGKNKSRKQVKIWYYRNRNWNRNPEKNLKSKKVTFKNDFIPRSIHHSTLGFSAFRMGKASKNGEGTSKPNRKPIGEFYQEAAIIEENLTEIASNINTTDVNTKLVTSISNMTNSKVKVWYQRVDGMEEKFVNTENNEEQELDMKAKHDRNLNNLTAIVGNGSADNDGFVLVRRRKGGANMGQERYSESYGAREDQGGHEVHPNNSNTGTGMGKHGNDHQRNRGDRRGGTNRNNAPGISVVETSYSFGLLDKDGNEMGNDMGDKEIQNTEENMTTGTNKGWIKRQERTLNTKFSGELNQEQFCMVLVCVGFSSLI</sequence>
<evidence type="ECO:0000313" key="1">
    <source>
        <dbReference type="EMBL" id="KAI3711503.1"/>
    </source>
</evidence>
<accession>A0ACB9AP66</accession>